<dbReference type="GO" id="GO:0005643">
    <property type="term" value="C:nuclear pore"/>
    <property type="evidence" value="ECO:0007669"/>
    <property type="project" value="TreeGrafter"/>
</dbReference>
<feature type="region of interest" description="Disordered" evidence="6">
    <location>
        <begin position="1723"/>
        <end position="1758"/>
    </location>
</feature>
<feature type="region of interest" description="Disordered" evidence="6">
    <location>
        <begin position="818"/>
        <end position="845"/>
    </location>
</feature>
<dbReference type="InterPro" id="IPR011993">
    <property type="entry name" value="PH-like_dom_sf"/>
</dbReference>
<sequence>MLIFATCVASLIINLFFVVQLQCFLCVLVLDILINNPGNLPLLVWLCAQLTTPTCKTEDSALSDERLEFLFNFVSTTFPNLDVTTTPLPFSSGDFQNLSCITMSDLCQLDIGCFLLACLVHVAVRSLSTSSARVNSALSAAQVGFGLDWLTLPLCLISKTFLPSEAQTQWWKAAVQGLLRIGTNGTSEPSWPPSILPCGLTQLRLRARSARCFGKHSGLLSVPLLFRIAHSLTRVAIRETSHERKRQIADWASGYWQAALQYQTFGVPPPPHSTFKSQNRTLPTCAGAMGIFTDKWQCSSPYSPRHNVSSINSLDSQIAYHALFALPSIYDWWLGVRCPRAESSQSIVRVWCNFGVCHLLSQLDERFVESKCFSNEQKTLLRLLIRLLGQGDLGLSRKAYRLCGNLMIRYAEISQVIKDMDEMDDVDGNANNSTVGDPLNDIQRARSFLERGCVTSELCTPIIGDQHSSQSDEEATSFSARPTMHNSSISREFSQNNFNSSFVSVNAPVAGDPGSLCGSTPLRNPRYITGTLGLPSSGRVVAVSEVSQNAPVVPPSTCLDGDLSREHANTQFPLLGQLQDLLMASLMNNWQSLVNGLSCQLAETKTELSRSRQLNEQLSKQLGETSRQLTETMNKFMECQQKMDKETVQPNPFPESFAHTVSLLQMPIHELSLTVNELRRWLPEGMASAAVAAVNAHFSKLPYSPPLMQFYGPNIPLTPTQLPNFGPLPAQSVPNSWTVPFQNTIGSQWVSSSGHLLQGGASTAIVTAPLSSSAIGSRVCAGDLTTFNHDLMGLLSRQSGALTSNALFPDTTAVPPGWTHLSASSPSRDLAHQSRPSYSMPSSEKLPYDNGHQQAFHNVSAALNMPVTDTRTYFPFGQHNTTTTGQSIVPGNTVMNSGFLPTSIHENPKTSLSSPFIASSTSSPAHTTSSKNLPSSTALEKLSGTSVFGFGQSTLCSLKSNSPNLFTSKSQASDSLQISQSLATSRTEDDQCPEAYEPIVDFKPVLERLPDLVDRQTGEEHEKHLFIDRARLYRYDKPSVTWKTRGVGEVRILHDPNKDKYRLVMRRDQVKKLCANHAITADLKVTPHSKDARMAMWAVRDFSEDLDGKDEAFMIQFKTADILTQFLTTINSCITKLAARTPFKPSTKSSQNASSVELRQIIETPSSSTSLAVRFGLKLGEWSCSTCLLQNSADADKCVACQTLKPSDKPEISKSQPVSTTSDITDSILSKFAPQPGSWDCPACLLHNESSVQNCPACNTTKPGPSRSLSPSSKPSAPTPLFGGFTMSSGGFVFGQPRASGSDPTTTSTTLSKPLFSFVGTAHKTQTALTSSISQCLSATVTPPKGVELKTHVYSDKQSTFAPPPIFFFGKDPSASVATAKPAAEKDTSVKTGGAFSSLDLTDDIQKISQAGGFSFNFGLPGGVNKTQNESQPVASPSKDDQDTDEVEQVDEEKLKFKPVLSIMPAKVTVCTGEENEEVIFCERAKLYRWGSGMWRERGVGELKLLRTPSTGAIRCLMRRDHVLKVCCNHPITVGMQLKPMSSTDGRAWTWWAIDFTEPSASDDLNTSTEHELTVDGSKGRQETFAVRFKTLEHAQSFRDLFEHAVKRTEERLGSTTKTEKKPVDLDQTETSDSDEISVVEKPLDVSEEQLWRARRLLLPDEFYSFENGHIAGEREVLTAEEEAQEDALLEKAIRSAGYEIDGTFDERVKDKKVTVPVNDNKIKNGLASDGDTVDHSHTSSSQPLLNGSVTTAPEPTSNLPGFSAEPPLVSFGSAGLLDFSSLSAGLPKDYKPVWVTSQGQPTSGSVWATSSKPLFSTATSQQQSENAEENGENYDPHYEPVVSLPEVVQLQQPVIFLLPYFSKIKSGEETELCLFLKRCRLYRYVDSAWKERGIGEMKVLIQPHTIPAGCQTGVREVVSETVEIGTIQRARLLMRRDQVLKICVNQPIRADLPSFKPLGNGGLSVCWVGVDYSEGTGNHETLAVRFKLTDGREPSPSYNNATEISKLYSTLNRTPKPSRQQFSGRKLCLRNPSLDLRIFPQFGFRSSIHDFLEHTTIIVPNPPICDHPCFIFFSVPLTLNSILRSV</sequence>
<dbReference type="CDD" id="cd00835">
    <property type="entry name" value="RanBD_family"/>
    <property type="match status" value="3"/>
</dbReference>
<dbReference type="PANTHER" id="PTHR23138:SF87">
    <property type="entry name" value="E3 SUMO-PROTEIN LIGASE RANBP2"/>
    <property type="match status" value="1"/>
</dbReference>
<keyword evidence="5" id="KW-0175">Coiled coil</keyword>
<feature type="compositionally biased region" description="Basic and acidic residues" evidence="6">
    <location>
        <begin position="1610"/>
        <end position="1625"/>
    </location>
</feature>
<feature type="domain" description="RanBP2-type" evidence="8">
    <location>
        <begin position="1178"/>
        <end position="1207"/>
    </location>
</feature>
<keyword evidence="2 4" id="KW-0863">Zinc-finger</keyword>
<accession>A0A8J4WGW9</accession>
<dbReference type="SUPFAM" id="SSF50729">
    <property type="entry name" value="PH domain-like"/>
    <property type="match status" value="3"/>
</dbReference>
<feature type="compositionally biased region" description="Acidic residues" evidence="6">
    <location>
        <begin position="1627"/>
        <end position="1636"/>
    </location>
</feature>
<proteinExistence type="predicted"/>
<dbReference type="PROSITE" id="PS50196">
    <property type="entry name" value="RANBD1"/>
    <property type="match status" value="3"/>
</dbReference>
<dbReference type="OrthoDB" id="2357150at2759"/>
<dbReference type="Gene3D" id="2.30.29.30">
    <property type="entry name" value="Pleckstrin-homology domain (PH domain)/Phosphotyrosine-binding domain (PTB)"/>
    <property type="match status" value="3"/>
</dbReference>
<evidence type="ECO:0000256" key="4">
    <source>
        <dbReference type="PROSITE-ProRule" id="PRU00322"/>
    </source>
</evidence>
<dbReference type="InterPro" id="IPR045255">
    <property type="entry name" value="RanBP1-like"/>
</dbReference>
<evidence type="ECO:0000313" key="10">
    <source>
        <dbReference type="Proteomes" id="UP000748531"/>
    </source>
</evidence>
<evidence type="ECO:0000313" key="9">
    <source>
        <dbReference type="EMBL" id="KAF5400011.1"/>
    </source>
</evidence>
<feature type="compositionally biased region" description="Low complexity" evidence="6">
    <location>
        <begin position="911"/>
        <end position="930"/>
    </location>
</feature>
<evidence type="ECO:0000256" key="3">
    <source>
        <dbReference type="ARBA" id="ARBA00022833"/>
    </source>
</evidence>
<dbReference type="InterPro" id="IPR001876">
    <property type="entry name" value="Znf_RanBP2"/>
</dbReference>
<keyword evidence="1" id="KW-0479">Metal-binding</keyword>
<evidence type="ECO:0000259" key="7">
    <source>
        <dbReference type="PROSITE" id="PS50196"/>
    </source>
</evidence>
<dbReference type="EMBL" id="LUCH01003540">
    <property type="protein sequence ID" value="KAF5400011.1"/>
    <property type="molecule type" value="Genomic_DNA"/>
</dbReference>
<dbReference type="Gene3D" id="4.10.1060.10">
    <property type="entry name" value="Zinc finger, RanBP2-type"/>
    <property type="match status" value="2"/>
</dbReference>
<evidence type="ECO:0000259" key="8">
    <source>
        <dbReference type="PROSITE" id="PS50199"/>
    </source>
</evidence>
<feature type="domain" description="RanBP2-type" evidence="8">
    <location>
        <begin position="1235"/>
        <end position="1264"/>
    </location>
</feature>
<dbReference type="GO" id="GO:0005737">
    <property type="term" value="C:cytoplasm"/>
    <property type="evidence" value="ECO:0007669"/>
    <property type="project" value="TreeGrafter"/>
</dbReference>
<gene>
    <name evidence="9" type="ORF">PHET_06760</name>
</gene>
<feature type="compositionally biased region" description="Polar residues" evidence="6">
    <location>
        <begin position="1739"/>
        <end position="1758"/>
    </location>
</feature>
<feature type="domain" description="RanBD1" evidence="7">
    <location>
        <begin position="1456"/>
        <end position="1611"/>
    </location>
</feature>
<dbReference type="PANTHER" id="PTHR23138">
    <property type="entry name" value="RAN BINDING PROTEIN"/>
    <property type="match status" value="1"/>
</dbReference>
<dbReference type="SUPFAM" id="SSF90209">
    <property type="entry name" value="Ran binding protein zinc finger-like"/>
    <property type="match status" value="2"/>
</dbReference>
<feature type="region of interest" description="Disordered" evidence="6">
    <location>
        <begin position="1425"/>
        <end position="1445"/>
    </location>
</feature>
<dbReference type="InterPro" id="IPR036443">
    <property type="entry name" value="Znf_RanBP2_sf"/>
</dbReference>
<keyword evidence="10" id="KW-1185">Reference proteome</keyword>
<feature type="domain" description="RanBD1" evidence="7">
    <location>
        <begin position="1001"/>
        <end position="1139"/>
    </location>
</feature>
<dbReference type="GO" id="GO:0005096">
    <property type="term" value="F:GTPase activator activity"/>
    <property type="evidence" value="ECO:0007669"/>
    <property type="project" value="TreeGrafter"/>
</dbReference>
<feature type="region of interest" description="Disordered" evidence="6">
    <location>
        <begin position="464"/>
        <end position="486"/>
    </location>
</feature>
<protein>
    <recommendedName>
        <fullName evidence="11">E3 SUMO-protein ligase RanBP2</fullName>
    </recommendedName>
</protein>
<feature type="compositionally biased region" description="Polar residues" evidence="6">
    <location>
        <begin position="1425"/>
        <end position="1435"/>
    </location>
</feature>
<dbReference type="FunFam" id="4.10.1060.10:FF:000003">
    <property type="entry name" value="E3 SUMO-protein ligase RanBP2"/>
    <property type="match status" value="1"/>
</dbReference>
<evidence type="ECO:0000256" key="5">
    <source>
        <dbReference type="SAM" id="Coils"/>
    </source>
</evidence>
<feature type="compositionally biased region" description="Polar residues" evidence="6">
    <location>
        <begin position="476"/>
        <end position="486"/>
    </location>
</feature>
<evidence type="ECO:0000256" key="6">
    <source>
        <dbReference type="SAM" id="MobiDB-lite"/>
    </source>
</evidence>
<evidence type="ECO:0000256" key="1">
    <source>
        <dbReference type="ARBA" id="ARBA00022723"/>
    </source>
</evidence>
<organism evidence="9 10">
    <name type="scientific">Paragonimus heterotremus</name>
    <dbReference type="NCBI Taxonomy" id="100268"/>
    <lineage>
        <taxon>Eukaryota</taxon>
        <taxon>Metazoa</taxon>
        <taxon>Spiralia</taxon>
        <taxon>Lophotrochozoa</taxon>
        <taxon>Platyhelminthes</taxon>
        <taxon>Trematoda</taxon>
        <taxon>Digenea</taxon>
        <taxon>Plagiorchiida</taxon>
        <taxon>Troglotremata</taxon>
        <taxon>Troglotrematidae</taxon>
        <taxon>Paragonimus</taxon>
    </lineage>
</organism>
<dbReference type="Pfam" id="PF00638">
    <property type="entry name" value="Ran_BP1"/>
    <property type="match status" value="4"/>
</dbReference>
<evidence type="ECO:0000256" key="2">
    <source>
        <dbReference type="ARBA" id="ARBA00022771"/>
    </source>
</evidence>
<dbReference type="PROSITE" id="PS01358">
    <property type="entry name" value="ZF_RANBP2_1"/>
    <property type="match status" value="2"/>
</dbReference>
<keyword evidence="3" id="KW-0862">Zinc</keyword>
<comment type="caution">
    <text evidence="9">The sequence shown here is derived from an EMBL/GenBank/DDBJ whole genome shotgun (WGS) entry which is preliminary data.</text>
</comment>
<feature type="coiled-coil region" evidence="5">
    <location>
        <begin position="601"/>
        <end position="635"/>
    </location>
</feature>
<dbReference type="GO" id="GO:0008270">
    <property type="term" value="F:zinc ion binding"/>
    <property type="evidence" value="ECO:0007669"/>
    <property type="project" value="UniProtKB-KW"/>
</dbReference>
<feature type="region of interest" description="Disordered" evidence="6">
    <location>
        <begin position="1610"/>
        <end position="1636"/>
    </location>
</feature>
<dbReference type="Proteomes" id="UP000748531">
    <property type="component" value="Unassembled WGS sequence"/>
</dbReference>
<dbReference type="Pfam" id="PF00641">
    <property type="entry name" value="Zn_ribbon_RanBP"/>
    <property type="match status" value="2"/>
</dbReference>
<evidence type="ECO:0008006" key="11">
    <source>
        <dbReference type="Google" id="ProtNLM"/>
    </source>
</evidence>
<name>A0A8J4WGW9_9TREM</name>
<dbReference type="SMART" id="SM00547">
    <property type="entry name" value="ZnF_RBZ"/>
    <property type="match status" value="2"/>
</dbReference>
<feature type="region of interest" description="Disordered" evidence="6">
    <location>
        <begin position="910"/>
        <end position="936"/>
    </location>
</feature>
<dbReference type="SMART" id="SM00160">
    <property type="entry name" value="RanBD"/>
    <property type="match status" value="3"/>
</dbReference>
<dbReference type="PROSITE" id="PS50199">
    <property type="entry name" value="ZF_RANBP2_2"/>
    <property type="match status" value="2"/>
</dbReference>
<reference evidence="9" key="1">
    <citation type="submission" date="2019-05" db="EMBL/GenBank/DDBJ databases">
        <title>Annotation for the trematode Paragonimus heterotremus.</title>
        <authorList>
            <person name="Choi Y.-J."/>
        </authorList>
    </citation>
    <scope>NUCLEOTIDE SEQUENCE</scope>
    <source>
        <strain evidence="9">LC</strain>
    </source>
</reference>
<feature type="domain" description="RanBD1" evidence="7">
    <location>
        <begin position="1838"/>
        <end position="1991"/>
    </location>
</feature>
<dbReference type="InterPro" id="IPR000156">
    <property type="entry name" value="Ran_bind_dom"/>
</dbReference>